<keyword evidence="1" id="KW-1133">Transmembrane helix</keyword>
<gene>
    <name evidence="2" type="ORF">J2045_001422</name>
</gene>
<sequence>MLYLLVVTQFGRKTADAVLMGVFQIAFVIQAGLSSLNCTTSMRPNRKPTAQ</sequence>
<organism evidence="2 3">
    <name type="scientific">Peteryoungia aggregata LMG 23059</name>
    <dbReference type="NCBI Taxonomy" id="1368425"/>
    <lineage>
        <taxon>Bacteria</taxon>
        <taxon>Pseudomonadati</taxon>
        <taxon>Pseudomonadota</taxon>
        <taxon>Alphaproteobacteria</taxon>
        <taxon>Hyphomicrobiales</taxon>
        <taxon>Rhizobiaceae</taxon>
        <taxon>Peteryoungia</taxon>
    </lineage>
</organism>
<comment type="caution">
    <text evidence="2">The sequence shown here is derived from an EMBL/GenBank/DDBJ whole genome shotgun (WGS) entry which is preliminary data.</text>
</comment>
<evidence type="ECO:0000313" key="2">
    <source>
        <dbReference type="EMBL" id="MDQ0420403.1"/>
    </source>
</evidence>
<feature type="transmembrane region" description="Helical" evidence="1">
    <location>
        <begin position="17"/>
        <end position="38"/>
    </location>
</feature>
<evidence type="ECO:0000313" key="3">
    <source>
        <dbReference type="Proteomes" id="UP001238496"/>
    </source>
</evidence>
<dbReference type="EMBL" id="JAUSUW010000003">
    <property type="protein sequence ID" value="MDQ0420403.1"/>
    <property type="molecule type" value="Genomic_DNA"/>
</dbReference>
<reference evidence="2 3" key="1">
    <citation type="submission" date="2023-07" db="EMBL/GenBank/DDBJ databases">
        <title>Genomic Encyclopedia of Type Strains, Phase IV (KMG-IV): sequencing the most valuable type-strain genomes for metagenomic binning, comparative biology and taxonomic classification.</title>
        <authorList>
            <person name="Goeker M."/>
        </authorList>
    </citation>
    <scope>NUCLEOTIDE SEQUENCE [LARGE SCALE GENOMIC DNA]</scope>
    <source>
        <strain evidence="2 3">DSM 1111</strain>
    </source>
</reference>
<name>A0ABU0G539_9HYPH</name>
<evidence type="ECO:0000256" key="1">
    <source>
        <dbReference type="SAM" id="Phobius"/>
    </source>
</evidence>
<accession>A0ABU0G539</accession>
<keyword evidence="1" id="KW-0812">Transmembrane</keyword>
<proteinExistence type="predicted"/>
<keyword evidence="1" id="KW-0472">Membrane</keyword>
<dbReference type="Proteomes" id="UP001238496">
    <property type="component" value="Unassembled WGS sequence"/>
</dbReference>
<keyword evidence="3" id="KW-1185">Reference proteome</keyword>
<protein>
    <submittedName>
        <fullName evidence="2">Uncharacterized protein</fullName>
    </submittedName>
</protein>